<protein>
    <submittedName>
        <fullName evidence="1">Uncharacterized protein</fullName>
    </submittedName>
</protein>
<accession>A0A6M3IGC1</accession>
<name>A0A6M3IGC1_9ZZZZ</name>
<gene>
    <name evidence="1" type="ORF">MM415B01904_0005</name>
</gene>
<dbReference type="AlphaFoldDB" id="A0A6M3IGC1"/>
<reference evidence="1" key="1">
    <citation type="submission" date="2020-03" db="EMBL/GenBank/DDBJ databases">
        <title>The deep terrestrial virosphere.</title>
        <authorList>
            <person name="Holmfeldt K."/>
            <person name="Nilsson E."/>
            <person name="Simone D."/>
            <person name="Lopez-Fernandez M."/>
            <person name="Wu X."/>
            <person name="de Brujin I."/>
            <person name="Lundin D."/>
            <person name="Andersson A."/>
            <person name="Bertilsson S."/>
            <person name="Dopson M."/>
        </authorList>
    </citation>
    <scope>NUCLEOTIDE SEQUENCE</scope>
    <source>
        <strain evidence="1">MM415B01904</strain>
    </source>
</reference>
<sequence length="90" mass="10444">MSHPFLWEPSLTHSIPAQAIFAAHTHLEDAESELGYFIREVVPQTEEGEDALARMKDARKELRKFIKKWQADFYEITEDLPEEPELSEDG</sequence>
<proteinExistence type="predicted"/>
<organism evidence="1">
    <name type="scientific">viral metagenome</name>
    <dbReference type="NCBI Taxonomy" id="1070528"/>
    <lineage>
        <taxon>unclassified sequences</taxon>
        <taxon>metagenomes</taxon>
        <taxon>organismal metagenomes</taxon>
    </lineage>
</organism>
<evidence type="ECO:0000313" key="1">
    <source>
        <dbReference type="EMBL" id="QJA56187.1"/>
    </source>
</evidence>
<dbReference type="EMBL" id="MT141205">
    <property type="protein sequence ID" value="QJA56187.1"/>
    <property type="molecule type" value="Genomic_DNA"/>
</dbReference>